<organism evidence="1 2">
    <name type="scientific">Komagataeibacter medellinensis</name>
    <dbReference type="NCBI Taxonomy" id="1177712"/>
    <lineage>
        <taxon>Bacteria</taxon>
        <taxon>Pseudomonadati</taxon>
        <taxon>Pseudomonadota</taxon>
        <taxon>Alphaproteobacteria</taxon>
        <taxon>Acetobacterales</taxon>
        <taxon>Acetobacteraceae</taxon>
        <taxon>Komagataeibacter</taxon>
    </lineage>
</organism>
<keyword evidence="2" id="KW-1185">Reference proteome</keyword>
<evidence type="ECO:0000313" key="1">
    <source>
        <dbReference type="EMBL" id="KAB8123969.1"/>
    </source>
</evidence>
<sequence length="154" mass="17544">MTRHSDTPQQLSLLDWVPPNPVVRFDPNLIRANQFTSRLSRAISVSLETCGRSREQIAAEMSAMLEKPISINMLNAYASVQREGHQISVPRFDALVSATRDRRLLEFMAEPFGWAVIERRYLPAIELAAVSGHKKELTRRENALRRQAMRGGSW</sequence>
<dbReference type="Proteomes" id="UP000427842">
    <property type="component" value="Unassembled WGS sequence"/>
</dbReference>
<evidence type="ECO:0008006" key="3">
    <source>
        <dbReference type="Google" id="ProtNLM"/>
    </source>
</evidence>
<proteinExistence type="predicted"/>
<accession>A0ABQ6VUV1</accession>
<gene>
    <name evidence="1" type="ORF">D3W54_06895</name>
</gene>
<comment type="caution">
    <text evidence="1">The sequence shown here is derived from an EMBL/GenBank/DDBJ whole genome shotgun (WGS) entry which is preliminary data.</text>
</comment>
<name>A0ABQ6VUV1_9PROT</name>
<evidence type="ECO:0000313" key="2">
    <source>
        <dbReference type="Proteomes" id="UP000427842"/>
    </source>
</evidence>
<protein>
    <recommendedName>
        <fullName evidence="3">DNA transposition protein</fullName>
    </recommendedName>
</protein>
<dbReference type="RefSeq" id="WP_153469420.1">
    <property type="nucleotide sequence ID" value="NZ_QYAZ01000001.1"/>
</dbReference>
<reference evidence="1 2" key="1">
    <citation type="submission" date="2018-09" db="EMBL/GenBank/DDBJ databases">
        <title>Genome sequence and characterization of the bcs clusters for the production of nanocellulose from the low pH resistant strain Komagataeibacter medellinensis ID13488.</title>
        <authorList>
            <person name="Hernandez-Arriaga A.M."/>
            <person name="Del Cerro C."/>
            <person name="Urbina L."/>
            <person name="Eceiza A."/>
            <person name="Retegi A."/>
            <person name="Prieto M.A."/>
        </authorList>
    </citation>
    <scope>NUCLEOTIDE SEQUENCE [LARGE SCALE GENOMIC DNA]</scope>
    <source>
        <strain evidence="1 2">ID13488</strain>
    </source>
</reference>
<dbReference type="EMBL" id="QYAZ01000001">
    <property type="protein sequence ID" value="KAB8123969.1"/>
    <property type="molecule type" value="Genomic_DNA"/>
</dbReference>